<dbReference type="PANTHER" id="PTHR43679:SF2">
    <property type="entry name" value="OCTANOYL-[GCVH]:PROTEIN N-OCTANOYLTRANSFERASE"/>
    <property type="match status" value="1"/>
</dbReference>
<gene>
    <name evidence="2" type="ORF">GCM10007377_09450</name>
</gene>
<reference evidence="2" key="1">
    <citation type="journal article" date="2014" name="Int. J. Syst. Evol. Microbiol.">
        <title>Complete genome sequence of Corynebacterium casei LMG S-19264T (=DSM 44701T), isolated from a smear-ripened cheese.</title>
        <authorList>
            <consortium name="US DOE Joint Genome Institute (JGI-PGF)"/>
            <person name="Walter F."/>
            <person name="Albersmeier A."/>
            <person name="Kalinowski J."/>
            <person name="Ruckert C."/>
        </authorList>
    </citation>
    <scope>NUCLEOTIDE SEQUENCE</scope>
    <source>
        <strain evidence="2">CCM 8606</strain>
    </source>
</reference>
<name>A0A8J3ANY3_9BIFI</name>
<accession>A0A8J3ANY3</accession>
<evidence type="ECO:0000313" key="2">
    <source>
        <dbReference type="EMBL" id="GGI14141.1"/>
    </source>
</evidence>
<dbReference type="SUPFAM" id="SSF55681">
    <property type="entry name" value="Class II aaRS and biotin synthetases"/>
    <property type="match status" value="1"/>
</dbReference>
<feature type="domain" description="BPL/LPL catalytic" evidence="1">
    <location>
        <begin position="199"/>
        <end position="282"/>
    </location>
</feature>
<comment type="caution">
    <text evidence="2">The sequence shown here is derived from an EMBL/GenBank/DDBJ whole genome shotgun (WGS) entry which is preliminary data.</text>
</comment>
<organism evidence="2 3">
    <name type="scientific">Galliscardovia ingluviei</name>
    <dbReference type="NCBI Taxonomy" id="1769422"/>
    <lineage>
        <taxon>Bacteria</taxon>
        <taxon>Bacillati</taxon>
        <taxon>Actinomycetota</taxon>
        <taxon>Actinomycetes</taxon>
        <taxon>Bifidobacteriales</taxon>
        <taxon>Bifidobacteriaceae</taxon>
        <taxon>Galliscardovia</taxon>
    </lineage>
</organism>
<dbReference type="Proteomes" id="UP000619536">
    <property type="component" value="Unassembled WGS sequence"/>
</dbReference>
<dbReference type="InterPro" id="IPR004143">
    <property type="entry name" value="BPL_LPL_catalytic"/>
</dbReference>
<dbReference type="PANTHER" id="PTHR43679">
    <property type="entry name" value="OCTANOYLTRANSFERASE LIPM-RELATED"/>
    <property type="match status" value="1"/>
</dbReference>
<dbReference type="AlphaFoldDB" id="A0A8J3ANY3"/>
<dbReference type="Pfam" id="PF21948">
    <property type="entry name" value="LplA-B_cat"/>
    <property type="match status" value="1"/>
</dbReference>
<dbReference type="EMBL" id="BMDH01000002">
    <property type="protein sequence ID" value="GGI14141.1"/>
    <property type="molecule type" value="Genomic_DNA"/>
</dbReference>
<proteinExistence type="predicted"/>
<dbReference type="Gene3D" id="3.30.930.10">
    <property type="entry name" value="Bira Bifunctional Protein, Domain 2"/>
    <property type="match status" value="1"/>
</dbReference>
<protein>
    <recommendedName>
        <fullName evidence="1">BPL/LPL catalytic domain-containing protein</fullName>
    </recommendedName>
</protein>
<keyword evidence="3" id="KW-1185">Reference proteome</keyword>
<reference evidence="2" key="2">
    <citation type="submission" date="2020-09" db="EMBL/GenBank/DDBJ databases">
        <authorList>
            <person name="Sun Q."/>
            <person name="Sedlacek I."/>
        </authorList>
    </citation>
    <scope>NUCLEOTIDE SEQUENCE</scope>
    <source>
        <strain evidence="2">CCM 8606</strain>
    </source>
</reference>
<dbReference type="PROSITE" id="PS51733">
    <property type="entry name" value="BPL_LPL_CATALYTIC"/>
    <property type="match status" value="1"/>
</dbReference>
<dbReference type="InterPro" id="IPR050664">
    <property type="entry name" value="Octanoyltrans_LipM/LipL"/>
</dbReference>
<evidence type="ECO:0000259" key="1">
    <source>
        <dbReference type="PROSITE" id="PS51733"/>
    </source>
</evidence>
<sequence>MCIESREVLASENPSTPSVSTTVIEARLDGDFFDITPITEHTRFGTTVPVVQQLERLFTETALVQSPEDMASLACAVEQIVSANTATGLVGISTSAILLAYLRALHQAQQGGYIQITSQLLISQIRVLKQQVSPSSATTHLNTSVSEYTPYPDSPSCEVIDRYASSWNTLHPLILEPTALPSAMHMALDITLSQAVANGEIPPILRFWGWSEPTVVLGAHQSVANEIHQDMAQQRGFTIMRRITGGGTMIVRPQQSLTYSLYVPQHWLQGLTTLETYQQCSW</sequence>
<evidence type="ECO:0000313" key="3">
    <source>
        <dbReference type="Proteomes" id="UP000619536"/>
    </source>
</evidence>
<dbReference type="InterPro" id="IPR045864">
    <property type="entry name" value="aa-tRNA-synth_II/BPL/LPL"/>
</dbReference>